<gene>
    <name evidence="3" type="ORF">Sradi_6814000</name>
</gene>
<name>A0AAW2JSP9_SESRA</name>
<dbReference type="EMBL" id="JACGWJ010000032">
    <property type="protein sequence ID" value="KAL0297619.1"/>
    <property type="molecule type" value="Genomic_DNA"/>
</dbReference>
<reference evidence="3" key="1">
    <citation type="submission" date="2020-06" db="EMBL/GenBank/DDBJ databases">
        <authorList>
            <person name="Li T."/>
            <person name="Hu X."/>
            <person name="Zhang T."/>
            <person name="Song X."/>
            <person name="Zhang H."/>
            <person name="Dai N."/>
            <person name="Sheng W."/>
            <person name="Hou X."/>
            <person name="Wei L."/>
        </authorList>
    </citation>
    <scope>NUCLEOTIDE SEQUENCE</scope>
    <source>
        <strain evidence="3">G02</strain>
        <tissue evidence="3">Leaf</tissue>
    </source>
</reference>
<feature type="signal peptide" evidence="1">
    <location>
        <begin position="1"/>
        <end position="21"/>
    </location>
</feature>
<protein>
    <submittedName>
        <fullName evidence="3">Retrovirus-related Pol polyprotein from transposon RE2</fullName>
    </submittedName>
</protein>
<evidence type="ECO:0000256" key="1">
    <source>
        <dbReference type="SAM" id="SignalP"/>
    </source>
</evidence>
<sequence length="221" mass="25392">MKLFIRWLVLIHLNKIGLLNAKITIFLRWNLDVDVGIRNEADQSLEHESSHGHVENADVQNFQEHMEVTSHEDPHLHNVPLNQLVSQDVLSLSFSNHVAYEQLSKDNISFVNQLSITSISSNLQKALKDPRWREAMNEEMTSVEKNSTWEIDDFLDGKKPIGCRWVFTIKYKSDGTIERNKARLVATGYTQTYGVDYTKTFAPVAKINTIRILLSLEVNLD</sequence>
<dbReference type="InterPro" id="IPR013103">
    <property type="entry name" value="RVT_2"/>
</dbReference>
<feature type="domain" description="Reverse transcriptase Ty1/copia-type" evidence="2">
    <location>
        <begin position="146"/>
        <end position="218"/>
    </location>
</feature>
<reference evidence="3" key="2">
    <citation type="journal article" date="2024" name="Plant">
        <title>Genomic evolution and insights into agronomic trait innovations of Sesamum species.</title>
        <authorList>
            <person name="Miao H."/>
            <person name="Wang L."/>
            <person name="Qu L."/>
            <person name="Liu H."/>
            <person name="Sun Y."/>
            <person name="Le M."/>
            <person name="Wang Q."/>
            <person name="Wei S."/>
            <person name="Zheng Y."/>
            <person name="Lin W."/>
            <person name="Duan Y."/>
            <person name="Cao H."/>
            <person name="Xiong S."/>
            <person name="Wang X."/>
            <person name="Wei L."/>
            <person name="Li C."/>
            <person name="Ma Q."/>
            <person name="Ju M."/>
            <person name="Zhao R."/>
            <person name="Li G."/>
            <person name="Mu C."/>
            <person name="Tian Q."/>
            <person name="Mei H."/>
            <person name="Zhang T."/>
            <person name="Gao T."/>
            <person name="Zhang H."/>
        </authorList>
    </citation>
    <scope>NUCLEOTIDE SEQUENCE</scope>
    <source>
        <strain evidence="3">G02</strain>
    </source>
</reference>
<comment type="caution">
    <text evidence="3">The sequence shown here is derived from an EMBL/GenBank/DDBJ whole genome shotgun (WGS) entry which is preliminary data.</text>
</comment>
<evidence type="ECO:0000259" key="2">
    <source>
        <dbReference type="Pfam" id="PF07727"/>
    </source>
</evidence>
<dbReference type="AlphaFoldDB" id="A0AAW2JSP9"/>
<proteinExistence type="predicted"/>
<accession>A0AAW2JSP9</accession>
<organism evidence="3">
    <name type="scientific">Sesamum radiatum</name>
    <name type="common">Black benniseed</name>
    <dbReference type="NCBI Taxonomy" id="300843"/>
    <lineage>
        <taxon>Eukaryota</taxon>
        <taxon>Viridiplantae</taxon>
        <taxon>Streptophyta</taxon>
        <taxon>Embryophyta</taxon>
        <taxon>Tracheophyta</taxon>
        <taxon>Spermatophyta</taxon>
        <taxon>Magnoliopsida</taxon>
        <taxon>eudicotyledons</taxon>
        <taxon>Gunneridae</taxon>
        <taxon>Pentapetalae</taxon>
        <taxon>asterids</taxon>
        <taxon>lamiids</taxon>
        <taxon>Lamiales</taxon>
        <taxon>Pedaliaceae</taxon>
        <taxon>Sesamum</taxon>
    </lineage>
</organism>
<dbReference type="Pfam" id="PF07727">
    <property type="entry name" value="RVT_2"/>
    <property type="match status" value="1"/>
</dbReference>
<feature type="chain" id="PRO_5043621119" evidence="1">
    <location>
        <begin position="22"/>
        <end position="221"/>
    </location>
</feature>
<evidence type="ECO:0000313" key="3">
    <source>
        <dbReference type="EMBL" id="KAL0297619.1"/>
    </source>
</evidence>
<keyword evidence="1" id="KW-0732">Signal</keyword>